<evidence type="ECO:0000259" key="12">
    <source>
        <dbReference type="Pfam" id="PF07774"/>
    </source>
</evidence>
<evidence type="ECO:0000256" key="6">
    <source>
        <dbReference type="ARBA" id="ARBA00022729"/>
    </source>
</evidence>
<evidence type="ECO:0000256" key="8">
    <source>
        <dbReference type="ARBA" id="ARBA00022989"/>
    </source>
</evidence>
<organism evidence="14 15">
    <name type="scientific">Pythium oligandrum</name>
    <name type="common">Mycoparasitic fungus</name>
    <dbReference type="NCBI Taxonomy" id="41045"/>
    <lineage>
        <taxon>Eukaryota</taxon>
        <taxon>Sar</taxon>
        <taxon>Stramenopiles</taxon>
        <taxon>Oomycota</taxon>
        <taxon>Peronosporomycetes</taxon>
        <taxon>Pythiales</taxon>
        <taxon>Pythiaceae</taxon>
        <taxon>Pythium</taxon>
    </lineage>
</organism>
<dbReference type="AlphaFoldDB" id="A0A8K1CP22"/>
<keyword evidence="15" id="KW-1185">Reference proteome</keyword>
<dbReference type="InterPro" id="IPR011047">
    <property type="entry name" value="Quinoprotein_ADH-like_sf"/>
</dbReference>
<evidence type="ECO:0000259" key="13">
    <source>
        <dbReference type="Pfam" id="PF25293"/>
    </source>
</evidence>
<comment type="subunit">
    <text evidence="3">Component of the ER membrane protein complex (EMC).</text>
</comment>
<keyword evidence="10" id="KW-0325">Glycoprotein</keyword>
<name>A0A8K1CP22_PYTOL</name>
<dbReference type="EMBL" id="SPLM01000037">
    <property type="protein sequence ID" value="TMW65798.1"/>
    <property type="molecule type" value="Genomic_DNA"/>
</dbReference>
<feature type="domain" description="EMC1 first beta-propeller" evidence="13">
    <location>
        <begin position="18"/>
        <end position="426"/>
    </location>
</feature>
<evidence type="ECO:0000256" key="1">
    <source>
        <dbReference type="ARBA" id="ARBA00004115"/>
    </source>
</evidence>
<keyword evidence="5" id="KW-0812">Transmembrane</keyword>
<keyword evidence="7" id="KW-0256">Endoplasmic reticulum</keyword>
<dbReference type="OrthoDB" id="28092at2759"/>
<evidence type="ECO:0000256" key="7">
    <source>
        <dbReference type="ARBA" id="ARBA00022824"/>
    </source>
</evidence>
<dbReference type="InterPro" id="IPR015943">
    <property type="entry name" value="WD40/YVTN_repeat-like_dom_sf"/>
</dbReference>
<evidence type="ECO:0000256" key="10">
    <source>
        <dbReference type="ARBA" id="ARBA00023180"/>
    </source>
</evidence>
<feature type="chain" id="PRO_5035442217" description="ER membrane protein complex subunit 1" evidence="11">
    <location>
        <begin position="18"/>
        <end position="977"/>
    </location>
</feature>
<dbReference type="Pfam" id="PF07774">
    <property type="entry name" value="EMC1_C"/>
    <property type="match status" value="1"/>
</dbReference>
<evidence type="ECO:0000313" key="15">
    <source>
        <dbReference type="Proteomes" id="UP000794436"/>
    </source>
</evidence>
<proteinExistence type="inferred from homology"/>
<comment type="caution">
    <text evidence="14">The sequence shown here is derived from an EMBL/GenBank/DDBJ whole genome shotgun (WGS) entry which is preliminary data.</text>
</comment>
<protein>
    <recommendedName>
        <fullName evidence="4">ER membrane protein complex subunit 1</fullName>
    </recommendedName>
</protein>
<gene>
    <name evidence="14" type="ORF">Poli38472_008440</name>
</gene>
<comment type="similarity">
    <text evidence="2">Belongs to the EMC1 family.</text>
</comment>
<feature type="signal peptide" evidence="11">
    <location>
        <begin position="1"/>
        <end position="17"/>
    </location>
</feature>
<evidence type="ECO:0000313" key="14">
    <source>
        <dbReference type="EMBL" id="TMW65798.1"/>
    </source>
</evidence>
<dbReference type="Gene3D" id="2.130.10.10">
    <property type="entry name" value="YVTN repeat-like/Quinoprotein amine dehydrogenase"/>
    <property type="match status" value="1"/>
</dbReference>
<dbReference type="Pfam" id="PF25293">
    <property type="entry name" value="Beta-prop_EMC1_N"/>
    <property type="match status" value="1"/>
</dbReference>
<evidence type="ECO:0000256" key="2">
    <source>
        <dbReference type="ARBA" id="ARBA00007904"/>
    </source>
</evidence>
<evidence type="ECO:0000256" key="11">
    <source>
        <dbReference type="SAM" id="SignalP"/>
    </source>
</evidence>
<keyword evidence="8" id="KW-1133">Transmembrane helix</keyword>
<reference evidence="14" key="1">
    <citation type="submission" date="2019-03" db="EMBL/GenBank/DDBJ databases">
        <title>Long read genome sequence of the mycoparasitic Pythium oligandrum ATCC 38472 isolated from sugarbeet rhizosphere.</title>
        <authorList>
            <person name="Gaulin E."/>
        </authorList>
    </citation>
    <scope>NUCLEOTIDE SEQUENCE</scope>
    <source>
        <strain evidence="14">ATCC 38472_TT</strain>
    </source>
</reference>
<dbReference type="PANTHER" id="PTHR21573:SF0">
    <property type="entry name" value="ER MEMBRANE PROTEIN COMPLEX SUBUNIT 1"/>
    <property type="match status" value="1"/>
</dbReference>
<keyword evidence="6 11" id="KW-0732">Signal</keyword>
<evidence type="ECO:0000256" key="5">
    <source>
        <dbReference type="ARBA" id="ARBA00022692"/>
    </source>
</evidence>
<sequence>MIKSLAVLLLLVQSVQGIYEDQAGEFDWSVQNLGRVVAVAYGGGDKRSAATSARGSGRAVYVASDSRSRALARLDAKTGAIKWRNVLYADDAVDAIELTNYGLLSLSGGGKNVRMWDAVDGSLVWDNVVFGADKSSSTGDVVPIGDDRAVVLSLNTAVFMNLKDGRVSWRAELPAATSAIESSVVSSDGSALFVLVQSAGKHQVLSLDVASGGVTPVAVDEKSEAVVVRKSEKGEAVFVVVSASEIKIQSLESSSKSKTTLIGDLALPASKTTQRFAGVEAEVKNGLTIRLASGKRVYCSISDSFELKAASVLSEDGVVVESSTEDAKLFHVTASTQKQVQVASYSHNAQTSRTQWEAEVDVNLHGGAVSSAFAACPTRKKDSGAPRCRVLLVMRDDGLIMTTNEEPSDSEVSVETAKNVLWTREESLANVKETLWITPAETQIEKQPLKGIPSFVEDLQLDIERLQQFVQHAMSMSSSLFEPKSAGDHKARKEPENAHFFGFSKYLLALTESGRLFAIRAETNTVAWSSFVGPAYRLFVLRDHPVLGSGAELLLVSNSTQLSWVDGDDGRQIESVDASSNSNAWVVILPKRKHHIDEDTTIRRAVAVVSKDSLDVSIFPEEAASVGHPEAENFYFYRYDESIGAFHGYTIDKVGDKGYKARQVWSVVVPSDQKLVATSRQRENAVIDSSVTITGDDSLLLKYLNPHMFGLTTLSHEKLEGSHKTTPVLHVSLVDSVTGRLIHRVRHVHGSEPVQMVQSEHWVVYTYWNSKDKRTELVSLSLYDGAVGTHSLNLWKRPSWNEVRSSYDPRAPFVLQKSFVFPAKISTLGVTVTSRGITPQYVLVGMENGQVFKLSRALINPRQPEKPPTPEEQNEGLGQYSPLIPLHHNLYSMVTYNQTVANLKAISTTPVELESTTLMVAHGLDMFYVRMAPAKAFDVLPPDFNYELLVLLCLGFLGAAYVAKGFAQRKALNEAWK</sequence>
<evidence type="ECO:0000256" key="4">
    <source>
        <dbReference type="ARBA" id="ARBA00020824"/>
    </source>
</evidence>
<accession>A0A8K1CP22</accession>
<dbReference type="GO" id="GO:0034975">
    <property type="term" value="P:protein folding in endoplasmic reticulum"/>
    <property type="evidence" value="ECO:0007669"/>
    <property type="project" value="TreeGrafter"/>
</dbReference>
<dbReference type="GO" id="GO:0072546">
    <property type="term" value="C:EMC complex"/>
    <property type="evidence" value="ECO:0007669"/>
    <property type="project" value="InterPro"/>
</dbReference>
<keyword evidence="9" id="KW-0472">Membrane</keyword>
<comment type="subcellular location">
    <subcellularLocation>
        <location evidence="1">Endoplasmic reticulum membrane</location>
        <topology evidence="1">Single-pass type I membrane protein</topology>
    </subcellularLocation>
</comment>
<evidence type="ECO:0000256" key="9">
    <source>
        <dbReference type="ARBA" id="ARBA00023136"/>
    </source>
</evidence>
<dbReference type="PANTHER" id="PTHR21573">
    <property type="entry name" value="ER MEMBRANE PROTEIN COMPLEX SUBUNIT 1"/>
    <property type="match status" value="1"/>
</dbReference>
<dbReference type="InterPro" id="IPR026895">
    <property type="entry name" value="EMC1"/>
</dbReference>
<evidence type="ECO:0000256" key="3">
    <source>
        <dbReference type="ARBA" id="ARBA00011276"/>
    </source>
</evidence>
<dbReference type="Proteomes" id="UP000794436">
    <property type="component" value="Unassembled WGS sequence"/>
</dbReference>
<dbReference type="InterPro" id="IPR011678">
    <property type="entry name" value="EMC1_C"/>
</dbReference>
<dbReference type="InterPro" id="IPR058545">
    <property type="entry name" value="Beta-prop_EMC1_1st"/>
</dbReference>
<dbReference type="SUPFAM" id="SSF50998">
    <property type="entry name" value="Quinoprotein alcohol dehydrogenase-like"/>
    <property type="match status" value="2"/>
</dbReference>
<feature type="domain" description="ER membrane protein complex subunit 1 C-terminal" evidence="12">
    <location>
        <begin position="759"/>
        <end position="976"/>
    </location>
</feature>